<organism evidence="1 2">
    <name type="scientific">Xenopus laevis</name>
    <name type="common">African clawed frog</name>
    <dbReference type="NCBI Taxonomy" id="8355"/>
    <lineage>
        <taxon>Eukaryota</taxon>
        <taxon>Metazoa</taxon>
        <taxon>Chordata</taxon>
        <taxon>Craniata</taxon>
        <taxon>Vertebrata</taxon>
        <taxon>Euteleostomi</taxon>
        <taxon>Amphibia</taxon>
        <taxon>Batrachia</taxon>
        <taxon>Anura</taxon>
        <taxon>Pipoidea</taxon>
        <taxon>Pipidae</taxon>
        <taxon>Xenopodinae</taxon>
        <taxon>Xenopus</taxon>
        <taxon>Xenopus</taxon>
    </lineage>
</organism>
<gene>
    <name evidence="1" type="ORF">XELAEV_18016628mg</name>
</gene>
<evidence type="ECO:0000313" key="1">
    <source>
        <dbReference type="EMBL" id="OCT87999.1"/>
    </source>
</evidence>
<name>A0A974D9I9_XENLA</name>
<dbReference type="AlphaFoldDB" id="A0A974D9I9"/>
<protein>
    <submittedName>
        <fullName evidence="1">Uncharacterized protein</fullName>
    </submittedName>
</protein>
<sequence>MKGLFAHDKISHPKRSVLPQRRPVIPPPAASLISDFILTLLFTLTAEYSLKGKRNAHLYLYLDLNSLHFRLQNKTLKPSIRRLKVSGIREPCHRYTVAQGIKI</sequence>
<proteinExistence type="predicted"/>
<evidence type="ECO:0000313" key="2">
    <source>
        <dbReference type="Proteomes" id="UP000694892"/>
    </source>
</evidence>
<accession>A0A974D9I9</accession>
<dbReference type="EMBL" id="CM004470">
    <property type="protein sequence ID" value="OCT87999.1"/>
    <property type="molecule type" value="Genomic_DNA"/>
</dbReference>
<reference evidence="2" key="1">
    <citation type="journal article" date="2016" name="Nature">
        <title>Genome evolution in the allotetraploid frog Xenopus laevis.</title>
        <authorList>
            <person name="Session A.M."/>
            <person name="Uno Y."/>
            <person name="Kwon T."/>
            <person name="Chapman J.A."/>
            <person name="Toyoda A."/>
            <person name="Takahashi S."/>
            <person name="Fukui A."/>
            <person name="Hikosaka A."/>
            <person name="Suzuki A."/>
            <person name="Kondo M."/>
            <person name="van Heeringen S.J."/>
            <person name="Quigley I."/>
            <person name="Heinz S."/>
            <person name="Ogino H."/>
            <person name="Ochi H."/>
            <person name="Hellsten U."/>
            <person name="Lyons J.B."/>
            <person name="Simakov O."/>
            <person name="Putnam N."/>
            <person name="Stites J."/>
            <person name="Kuroki Y."/>
            <person name="Tanaka T."/>
            <person name="Michiue T."/>
            <person name="Watanabe M."/>
            <person name="Bogdanovic O."/>
            <person name="Lister R."/>
            <person name="Georgiou G."/>
            <person name="Paranjpe S.S."/>
            <person name="van Kruijsbergen I."/>
            <person name="Shu S."/>
            <person name="Carlson J."/>
            <person name="Kinoshita T."/>
            <person name="Ohta Y."/>
            <person name="Mawaribuchi S."/>
            <person name="Jenkins J."/>
            <person name="Grimwood J."/>
            <person name="Schmutz J."/>
            <person name="Mitros T."/>
            <person name="Mozaffari S.V."/>
            <person name="Suzuki Y."/>
            <person name="Haramoto Y."/>
            <person name="Yamamoto T.S."/>
            <person name="Takagi C."/>
            <person name="Heald R."/>
            <person name="Miller K."/>
            <person name="Haudenschild C."/>
            <person name="Kitzman J."/>
            <person name="Nakayama T."/>
            <person name="Izutsu Y."/>
            <person name="Robert J."/>
            <person name="Fortriede J."/>
            <person name="Burns K."/>
            <person name="Lotay V."/>
            <person name="Karimi K."/>
            <person name="Yasuoka Y."/>
            <person name="Dichmann D.S."/>
            <person name="Flajnik M.F."/>
            <person name="Houston D.W."/>
            <person name="Shendure J."/>
            <person name="DuPasquier L."/>
            <person name="Vize P.D."/>
            <person name="Zorn A.M."/>
            <person name="Ito M."/>
            <person name="Marcotte E.M."/>
            <person name="Wallingford J.B."/>
            <person name="Ito Y."/>
            <person name="Asashima M."/>
            <person name="Ueno N."/>
            <person name="Matsuda Y."/>
            <person name="Veenstra G.J."/>
            <person name="Fujiyama A."/>
            <person name="Harland R.M."/>
            <person name="Taira M."/>
            <person name="Rokhsar D.S."/>
        </authorList>
    </citation>
    <scope>NUCLEOTIDE SEQUENCE [LARGE SCALE GENOMIC DNA]</scope>
    <source>
        <strain evidence="2">J</strain>
    </source>
</reference>
<dbReference type="Proteomes" id="UP000694892">
    <property type="component" value="Chromosome 3L"/>
</dbReference>